<dbReference type="InterPro" id="IPR051202">
    <property type="entry name" value="Peptidase_C40"/>
</dbReference>
<evidence type="ECO:0000256" key="4">
    <source>
        <dbReference type="ARBA" id="ARBA00022807"/>
    </source>
</evidence>
<dbReference type="Gene3D" id="3.90.1720.10">
    <property type="entry name" value="endopeptidase domain like (from Nostoc punctiforme)"/>
    <property type="match status" value="1"/>
</dbReference>
<evidence type="ECO:0000256" key="3">
    <source>
        <dbReference type="ARBA" id="ARBA00022801"/>
    </source>
</evidence>
<evidence type="ECO:0000256" key="5">
    <source>
        <dbReference type="SAM" id="MobiDB-lite"/>
    </source>
</evidence>
<protein>
    <submittedName>
        <fullName evidence="7">Tail protein</fullName>
    </submittedName>
</protein>
<organism evidence="7">
    <name type="scientific">Caudovirales sp. ctlwr10</name>
    <dbReference type="NCBI Taxonomy" id="2825771"/>
    <lineage>
        <taxon>Viruses</taxon>
        <taxon>Duplodnaviria</taxon>
        <taxon>Heunggongvirae</taxon>
        <taxon>Uroviricota</taxon>
        <taxon>Caudoviricetes</taxon>
    </lineage>
</organism>
<feature type="compositionally biased region" description="Low complexity" evidence="5">
    <location>
        <begin position="211"/>
        <end position="235"/>
    </location>
</feature>
<keyword evidence="2" id="KW-0645">Protease</keyword>
<keyword evidence="3" id="KW-0378">Hydrolase</keyword>
<name>A0A8S5Q4P6_9CAUD</name>
<dbReference type="GO" id="GO:0001897">
    <property type="term" value="P:symbiont-mediated cytolysis of host cell"/>
    <property type="evidence" value="ECO:0007669"/>
    <property type="project" value="UniProtKB-ARBA"/>
</dbReference>
<evidence type="ECO:0000256" key="1">
    <source>
        <dbReference type="ARBA" id="ARBA00007074"/>
    </source>
</evidence>
<dbReference type="PROSITE" id="PS51935">
    <property type="entry name" value="NLPC_P60"/>
    <property type="match status" value="1"/>
</dbReference>
<evidence type="ECO:0000259" key="6">
    <source>
        <dbReference type="PROSITE" id="PS51935"/>
    </source>
</evidence>
<accession>A0A8S5Q4P6</accession>
<proteinExistence type="inferred from homology"/>
<dbReference type="InterPro" id="IPR000064">
    <property type="entry name" value="NLP_P60_dom"/>
</dbReference>
<dbReference type="PANTHER" id="PTHR47053">
    <property type="entry name" value="MUREIN DD-ENDOPEPTIDASE MEPH-RELATED"/>
    <property type="match status" value="1"/>
</dbReference>
<dbReference type="SUPFAM" id="SSF69279">
    <property type="entry name" value="Phage tail proteins"/>
    <property type="match status" value="1"/>
</dbReference>
<feature type="domain" description="NlpC/P60" evidence="6">
    <location>
        <begin position="83"/>
        <end position="208"/>
    </location>
</feature>
<feature type="region of interest" description="Disordered" evidence="5">
    <location>
        <begin position="211"/>
        <end position="238"/>
    </location>
</feature>
<dbReference type="GO" id="GO:0008234">
    <property type="term" value="F:cysteine-type peptidase activity"/>
    <property type="evidence" value="ECO:0007669"/>
    <property type="project" value="UniProtKB-KW"/>
</dbReference>
<evidence type="ECO:0000313" key="7">
    <source>
        <dbReference type="EMBL" id="DAE14074.1"/>
    </source>
</evidence>
<comment type="similarity">
    <text evidence="1">Belongs to the peptidase C40 family.</text>
</comment>
<dbReference type="Pfam" id="PF00877">
    <property type="entry name" value="NLPC_P60"/>
    <property type="match status" value="1"/>
</dbReference>
<reference evidence="7" key="1">
    <citation type="journal article" date="2021" name="Proc. Natl. Acad. Sci. U.S.A.">
        <title>A Catalog of Tens of Thousands of Viruses from Human Metagenomes Reveals Hidden Associations with Chronic Diseases.</title>
        <authorList>
            <person name="Tisza M.J."/>
            <person name="Buck C.B."/>
        </authorList>
    </citation>
    <scope>NUCLEOTIDE SEQUENCE</scope>
    <source>
        <strain evidence="7">Ctlwr10</strain>
    </source>
</reference>
<dbReference type="EMBL" id="BK015575">
    <property type="protein sequence ID" value="DAE14074.1"/>
    <property type="molecule type" value="Genomic_DNA"/>
</dbReference>
<dbReference type="SUPFAM" id="SSF54001">
    <property type="entry name" value="Cysteine proteinases"/>
    <property type="match status" value="1"/>
</dbReference>
<keyword evidence="4" id="KW-0788">Thiol protease</keyword>
<dbReference type="GO" id="GO:0006508">
    <property type="term" value="P:proteolysis"/>
    <property type="evidence" value="ECO:0007669"/>
    <property type="project" value="UniProtKB-KW"/>
</dbReference>
<evidence type="ECO:0000256" key="2">
    <source>
        <dbReference type="ARBA" id="ARBA00022670"/>
    </source>
</evidence>
<dbReference type="PANTHER" id="PTHR47053:SF1">
    <property type="entry name" value="MUREIN DD-ENDOPEPTIDASE MEPH-RELATED"/>
    <property type="match status" value="1"/>
</dbReference>
<dbReference type="InterPro" id="IPR038765">
    <property type="entry name" value="Papain-like_cys_pep_sf"/>
</dbReference>
<sequence length="521" mass="56606">MEAGAEMSNRNLARRTKAEVSFGGVNITKSIQPYLLSISYTDNEEDETDDLQIKIQDRDDLWLTQWLDEISENLSWASSSGGSASGDAVVSEANKYLGTPYVWGGSDPSGFDCSGLVYYALNEAGITVPRTTAQGYKDMATPVNEATAQPGDLIFFGTQGVVDHVGIYMGNGQMINATGARVQITDINTRRAGIISWGRIGGSVQGISASSAQANTQSGSSASSASSGDQSASSGESEERLAMDVVFVRENWNSDGSDAVLPCGEFELDHISCSGPPNTVCIKGSSIPFSSQLRQTCKSKAWESYTLSGIANEIAGNGGMTCMYESDSDPYYERVEQIDMSDIEFLSQLCHDAGISLKATNRILVLFDQRKYEQKPEVITIKRYDHSYKTYQLDTSAADVQYASCRVSYVNPETGQCIEGIAKIDGYTEDPNNQQLELTAKVETADEAKELAEKNLRLHNKFCRQAKFLLPGNTDLVAGVTVALKGWGGYDGRYIIKQAVHKLDSGGYTTQISLRMVLEGY</sequence>